<comment type="caution">
    <text evidence="9">The sequence shown here is derived from an EMBL/GenBank/DDBJ whole genome shotgun (WGS) entry which is preliminary data.</text>
</comment>
<evidence type="ECO:0000256" key="1">
    <source>
        <dbReference type="ARBA" id="ARBA00001936"/>
    </source>
</evidence>
<keyword evidence="4 7" id="KW-0479">Metal-binding</keyword>
<evidence type="ECO:0000256" key="4">
    <source>
        <dbReference type="ARBA" id="ARBA00022723"/>
    </source>
</evidence>
<evidence type="ECO:0000256" key="7">
    <source>
        <dbReference type="PIRSR" id="PIRSR001235-1"/>
    </source>
</evidence>
<dbReference type="PIRSF" id="PIRSF001235">
    <property type="entry name" value="Amidase_carbamoylase"/>
    <property type="match status" value="1"/>
</dbReference>
<feature type="binding site" evidence="8">
    <location>
        <position position="289"/>
    </location>
    <ligand>
        <name>allantoate</name>
        <dbReference type="ChEBI" id="CHEBI:17536"/>
    </ligand>
</feature>
<evidence type="ECO:0000313" key="9">
    <source>
        <dbReference type="EMBL" id="OAJ67798.1"/>
    </source>
</evidence>
<dbReference type="InterPro" id="IPR010158">
    <property type="entry name" value="Amidase_Cbmase"/>
</dbReference>
<feature type="binding site" evidence="8">
    <location>
        <position position="276"/>
    </location>
    <ligand>
        <name>allantoate</name>
        <dbReference type="ChEBI" id="CHEBI:17536"/>
    </ligand>
</feature>
<dbReference type="OrthoDB" id="9808195at2"/>
<dbReference type="CDD" id="cd03884">
    <property type="entry name" value="M20_bAS"/>
    <property type="match status" value="1"/>
</dbReference>
<dbReference type="PROSITE" id="PS00758">
    <property type="entry name" value="ARGE_DAPE_CPG2_1"/>
    <property type="match status" value="1"/>
</dbReference>
<evidence type="ECO:0000256" key="2">
    <source>
        <dbReference type="ARBA" id="ARBA00006153"/>
    </source>
</evidence>
<dbReference type="PATRIC" id="fig|38307.3.peg.1473"/>
<comment type="cofactor">
    <cofactor evidence="7">
        <name>Zn(2+)</name>
        <dbReference type="ChEBI" id="CHEBI:29105"/>
    </cofactor>
    <text evidence="7">Binds 2 Zn(2+) ions per subunit.</text>
</comment>
<protein>
    <submittedName>
        <fullName evidence="9">Allantoate amidohydrolase</fullName>
    </submittedName>
</protein>
<dbReference type="InterPro" id="IPR036264">
    <property type="entry name" value="Bact_exopeptidase_dim_dom"/>
</dbReference>
<feature type="binding site" evidence="7">
    <location>
        <position position="384"/>
    </location>
    <ligand>
        <name>Zn(2+)</name>
        <dbReference type="ChEBI" id="CHEBI:29105"/>
        <label>2</label>
    </ligand>
</feature>
<feature type="binding site" evidence="7">
    <location>
        <position position="92"/>
    </location>
    <ligand>
        <name>Zn(2+)</name>
        <dbReference type="ChEBI" id="CHEBI:29105"/>
        <label>1</label>
    </ligand>
</feature>
<dbReference type="GO" id="GO:0046872">
    <property type="term" value="F:metal ion binding"/>
    <property type="evidence" value="ECO:0007669"/>
    <property type="project" value="UniProtKB-KW"/>
</dbReference>
<dbReference type="Gene3D" id="3.30.70.360">
    <property type="match status" value="1"/>
</dbReference>
<dbReference type="Proteomes" id="UP000077786">
    <property type="component" value="Unassembled WGS sequence"/>
</dbReference>
<reference evidence="9 10" key="1">
    <citation type="submission" date="2016-03" db="EMBL/GenBank/DDBJ databases">
        <title>Draft genome sequence of Gluconobacter cerinus strain CECT 9110.</title>
        <authorList>
            <person name="Sainz F."/>
            <person name="Mas A."/>
            <person name="Torija M.J."/>
        </authorList>
    </citation>
    <scope>NUCLEOTIDE SEQUENCE [LARGE SCALE GENOMIC DNA]</scope>
    <source>
        <strain evidence="9 10">CECT 9110</strain>
    </source>
</reference>
<proteinExistence type="inferred from homology"/>
<name>A0A1B6VL75_9PROT</name>
<dbReference type="NCBIfam" id="TIGR01879">
    <property type="entry name" value="hydantase"/>
    <property type="match status" value="1"/>
</dbReference>
<dbReference type="PANTHER" id="PTHR32494:SF19">
    <property type="entry name" value="ALLANTOATE DEIMINASE-RELATED"/>
    <property type="match status" value="1"/>
</dbReference>
<comment type="similarity">
    <text evidence="2">Belongs to the peptidase M20 family.</text>
</comment>
<comment type="cofactor">
    <cofactor evidence="1">
        <name>Mn(2+)</name>
        <dbReference type="ChEBI" id="CHEBI:29035"/>
    </cofactor>
</comment>
<dbReference type="Pfam" id="PF01546">
    <property type="entry name" value="Peptidase_M20"/>
    <property type="match status" value="1"/>
</dbReference>
<keyword evidence="7" id="KW-0862">Zinc</keyword>
<organism evidence="9 10">
    <name type="scientific">Gluconobacter cerinus</name>
    <dbReference type="NCBI Taxonomy" id="38307"/>
    <lineage>
        <taxon>Bacteria</taxon>
        <taxon>Pseudomonadati</taxon>
        <taxon>Pseudomonadota</taxon>
        <taxon>Alphaproteobacteria</taxon>
        <taxon>Acetobacterales</taxon>
        <taxon>Acetobacteraceae</taxon>
        <taxon>Gluconobacter</taxon>
    </lineage>
</organism>
<dbReference type="InterPro" id="IPR002933">
    <property type="entry name" value="Peptidase_M20"/>
</dbReference>
<feature type="binding site" evidence="8">
    <location>
        <position position="216"/>
    </location>
    <ligand>
        <name>allantoate</name>
        <dbReference type="ChEBI" id="CHEBI:17536"/>
    </ligand>
</feature>
<feature type="binding site" evidence="7">
    <location>
        <position position="191"/>
    </location>
    <ligand>
        <name>Zn(2+)</name>
        <dbReference type="ChEBI" id="CHEBI:29105"/>
        <label>1</label>
    </ligand>
</feature>
<comment type="subunit">
    <text evidence="3">Homodimer.</text>
</comment>
<evidence type="ECO:0000256" key="8">
    <source>
        <dbReference type="PIRSR" id="PIRSR001235-2"/>
    </source>
</evidence>
<evidence type="ECO:0000256" key="3">
    <source>
        <dbReference type="ARBA" id="ARBA00011738"/>
    </source>
</evidence>
<dbReference type="NCBIfam" id="NF006775">
    <property type="entry name" value="PRK09290.2-5"/>
    <property type="match status" value="1"/>
</dbReference>
<keyword evidence="5 9" id="KW-0378">Hydrolase</keyword>
<accession>A0A1B6VL75</accession>
<dbReference type="SUPFAM" id="SSF55031">
    <property type="entry name" value="Bacterial exopeptidase dimerisation domain"/>
    <property type="match status" value="1"/>
</dbReference>
<feature type="binding site" evidence="7">
    <location>
        <position position="127"/>
    </location>
    <ligand>
        <name>Zn(2+)</name>
        <dbReference type="ChEBI" id="CHEBI:29105"/>
        <label>2</label>
    </ligand>
</feature>
<dbReference type="AlphaFoldDB" id="A0A1B6VL75"/>
<dbReference type="InterPro" id="IPR001261">
    <property type="entry name" value="ArgE/DapE_CS"/>
</dbReference>
<gene>
    <name evidence="9" type="ORF">A0123_01437</name>
</gene>
<dbReference type="RefSeq" id="WP_064274218.1">
    <property type="nucleotide sequence ID" value="NZ_LUTU01000006.1"/>
</dbReference>
<dbReference type="EMBL" id="LUTU01000006">
    <property type="protein sequence ID" value="OAJ67798.1"/>
    <property type="molecule type" value="Genomic_DNA"/>
</dbReference>
<feature type="binding site" evidence="7">
    <location>
        <position position="92"/>
    </location>
    <ligand>
        <name>Zn(2+)</name>
        <dbReference type="ChEBI" id="CHEBI:29105"/>
        <label>2</label>
    </ligand>
</feature>
<sequence length="411" mass="43828">MTAHGARAVQRCRILVEPPFSETAGSLFRFWLGTSYRHTLAQVQIWMEEAGMDVRTDAVGNLLGRYEGTDPKAPVLMIGSHLDTVRNGGAFDGNLGVMLGIELVAALKDQDTRLPFPIEVIGFGDEEGSRFPVPMLCSRTMTGEISAVPQGVTDSQGVTVAEAMLSYGLDPSQLKNATRRPEDILAFIEPHIEQGPCLEAADEPLGVVTAIAAQTRQRVMVKGQADHAGTTPMTLRRDALAGAAEMMLAVEKRGLNGAGNLVATVGQIEVTPNTSNVIPGDVWFSLDMRAGSNEVRDALAEGIRSDIRDIANRRGLDVSFTAPQQLAAAACSPGIIERFASAVEAVTGRSAPRLLSGAGHDSMAMAGFCPMGMLFIRSPGGLSHHPDETVLVEDVELAHRTLLACVKEFQS</sequence>
<feature type="binding site" evidence="7">
    <location>
        <position position="81"/>
    </location>
    <ligand>
        <name>Zn(2+)</name>
        <dbReference type="ChEBI" id="CHEBI:29105"/>
        <label>1</label>
    </ligand>
</feature>
<dbReference type="GO" id="GO:0016813">
    <property type="term" value="F:hydrolase activity, acting on carbon-nitrogen (but not peptide) bonds, in linear amidines"/>
    <property type="evidence" value="ECO:0007669"/>
    <property type="project" value="InterPro"/>
</dbReference>
<dbReference type="SUPFAM" id="SSF53187">
    <property type="entry name" value="Zn-dependent exopeptidases"/>
    <property type="match status" value="1"/>
</dbReference>
<evidence type="ECO:0000313" key="10">
    <source>
        <dbReference type="Proteomes" id="UP000077786"/>
    </source>
</evidence>
<dbReference type="Gene3D" id="3.40.630.10">
    <property type="entry name" value="Zn peptidases"/>
    <property type="match status" value="1"/>
</dbReference>
<evidence type="ECO:0000256" key="6">
    <source>
        <dbReference type="ARBA" id="ARBA00023211"/>
    </source>
</evidence>
<evidence type="ECO:0000256" key="5">
    <source>
        <dbReference type="ARBA" id="ARBA00022801"/>
    </source>
</evidence>
<dbReference type="PANTHER" id="PTHR32494">
    <property type="entry name" value="ALLANTOATE DEIMINASE-RELATED"/>
    <property type="match status" value="1"/>
</dbReference>
<keyword evidence="6" id="KW-0464">Manganese</keyword>